<accession>A0A6I4IXR4</accession>
<dbReference type="RefSeq" id="WP_157025548.1">
    <property type="nucleotide sequence ID" value="NZ_WQMS01000001.1"/>
</dbReference>
<dbReference type="EMBL" id="WQMS01000001">
    <property type="protein sequence ID" value="MVO76758.1"/>
    <property type="molecule type" value="Genomic_DNA"/>
</dbReference>
<name>A0A6I4IXR4_9SPHN</name>
<reference evidence="1 2" key="1">
    <citation type="submission" date="2019-12" db="EMBL/GenBank/DDBJ databases">
        <authorList>
            <person name="Huq M.A."/>
        </authorList>
    </citation>
    <scope>NUCLEOTIDE SEQUENCE [LARGE SCALE GENOMIC DNA]</scope>
    <source>
        <strain evidence="1 2">MAH-20</strain>
    </source>
</reference>
<keyword evidence="2" id="KW-1185">Reference proteome</keyword>
<dbReference type="Proteomes" id="UP000441389">
    <property type="component" value="Unassembled WGS sequence"/>
</dbReference>
<evidence type="ECO:0000313" key="2">
    <source>
        <dbReference type="Proteomes" id="UP000441389"/>
    </source>
</evidence>
<proteinExistence type="predicted"/>
<protein>
    <submittedName>
        <fullName evidence="1">Uncharacterized protein</fullName>
    </submittedName>
</protein>
<organism evidence="1 2">
    <name type="scientific">Sphingomonas horti</name>
    <dbReference type="NCBI Taxonomy" id="2682842"/>
    <lineage>
        <taxon>Bacteria</taxon>
        <taxon>Pseudomonadati</taxon>
        <taxon>Pseudomonadota</taxon>
        <taxon>Alphaproteobacteria</taxon>
        <taxon>Sphingomonadales</taxon>
        <taxon>Sphingomonadaceae</taxon>
        <taxon>Sphingomonas</taxon>
    </lineage>
</organism>
<sequence>MKPRRFRPAGLSLAGLWRAEGPARLGSREAADLNAVADLCDGAIGPSREIDTRIALAVSPHLRLLASVAPGLWANPDGSRVRAPRYSSLSAAALTLVPDSHSVEFNPRAGGQVEILGPDGRREIGWGRNRHFPLAAAAAALRARAWLASARTQDGRSNEGPIQAGAGVIATAQAGP</sequence>
<evidence type="ECO:0000313" key="1">
    <source>
        <dbReference type="EMBL" id="MVO76758.1"/>
    </source>
</evidence>
<dbReference type="AlphaFoldDB" id="A0A6I4IXR4"/>
<comment type="caution">
    <text evidence="1">The sequence shown here is derived from an EMBL/GenBank/DDBJ whole genome shotgun (WGS) entry which is preliminary data.</text>
</comment>
<gene>
    <name evidence="1" type="ORF">GON01_02225</name>
</gene>